<dbReference type="Proteomes" id="UP001499959">
    <property type="component" value="Unassembled WGS sequence"/>
</dbReference>
<dbReference type="EMBL" id="BAABJE010000014">
    <property type="protein sequence ID" value="GAA4798691.1"/>
    <property type="molecule type" value="Genomic_DNA"/>
</dbReference>
<reference evidence="3" key="1">
    <citation type="journal article" date="2019" name="Int. J. Syst. Evol. Microbiol.">
        <title>The Global Catalogue of Microorganisms (GCM) 10K type strain sequencing project: providing services to taxonomists for standard genome sequencing and annotation.</title>
        <authorList>
            <consortium name="The Broad Institute Genomics Platform"/>
            <consortium name="The Broad Institute Genome Sequencing Center for Infectious Disease"/>
            <person name="Wu L."/>
            <person name="Ma J."/>
        </authorList>
    </citation>
    <scope>NUCLEOTIDE SEQUENCE [LARGE SCALE GENOMIC DNA]</scope>
    <source>
        <strain evidence="3">JCM 18204</strain>
    </source>
</reference>
<feature type="signal peptide" evidence="1">
    <location>
        <begin position="1"/>
        <end position="29"/>
    </location>
</feature>
<keyword evidence="1" id="KW-0732">Signal</keyword>
<comment type="caution">
    <text evidence="2">The sequence shown here is derived from an EMBL/GenBank/DDBJ whole genome shotgun (WGS) entry which is preliminary data.</text>
</comment>
<organism evidence="2 3">
    <name type="scientific">Lysobacter hankyongensis</name>
    <dbReference type="NCBI Taxonomy" id="1176535"/>
    <lineage>
        <taxon>Bacteria</taxon>
        <taxon>Pseudomonadati</taxon>
        <taxon>Pseudomonadota</taxon>
        <taxon>Gammaproteobacteria</taxon>
        <taxon>Lysobacterales</taxon>
        <taxon>Lysobacteraceae</taxon>
        <taxon>Lysobacter</taxon>
    </lineage>
</organism>
<accession>A0ABP9BU61</accession>
<proteinExistence type="predicted"/>
<gene>
    <name evidence="2" type="ORF">GCM10023307_26080</name>
</gene>
<evidence type="ECO:0000313" key="2">
    <source>
        <dbReference type="EMBL" id="GAA4798691.1"/>
    </source>
</evidence>
<sequence length="569" mass="63796">MSIGSQRWMRALIAAGGLWLALFAASAQAQVWSLSKPQRQAYLRYYAPIILHRADENNGKIGRDWISNFDFDRDGNFSNNRNNWMQTPQYIQAGGNPNSAYANWRIRPTLYTALIEYMEGGSKSLVLLYHVYHASDKNGDAIHDWERIEIHVRGVAGTPGTLGEYVSNTATTLHTEHIVRVYSDYTDLNFMQTATGRHLMVWQADENGGWPNEREHEIHYVQNPYSWISGRVAMGSAKAEVDITDDDDKKNVHYVFVPEDSSAAVAGWNARPLAYATAASQYSGRDSGDGVNWSGVPRVTYELQDLADLHRSSWQGAYWQQNWTADVTDDILLESPILDESGGVEVPAGLHRFYLGSRDAYKSSQTDGREGFAHKKWFWGSYSAERNSEITYSSDDCGGFAGLCLDSFGWSRGAVSGRYDSHGNYWWQHDYFAHTGQINSSEHYEAGQWLGANWYRAEYGGFDGRWVQLFDDRPNDQPIAPLVLRLYLPDDRCTDELWVTATAVGGQVPYSFSWTDAIAYSPANYTPNSAIVPSYALALVTLTSADGQVRSQYVYHEPDCGGGLGGVLQ</sequence>
<evidence type="ECO:0000256" key="1">
    <source>
        <dbReference type="SAM" id="SignalP"/>
    </source>
</evidence>
<keyword evidence="3" id="KW-1185">Reference proteome</keyword>
<evidence type="ECO:0008006" key="4">
    <source>
        <dbReference type="Google" id="ProtNLM"/>
    </source>
</evidence>
<feature type="chain" id="PRO_5045592294" description="DUF946 domain-containing protein" evidence="1">
    <location>
        <begin position="30"/>
        <end position="569"/>
    </location>
</feature>
<dbReference type="RefSeq" id="WP_345303776.1">
    <property type="nucleotide sequence ID" value="NZ_BAABJE010000014.1"/>
</dbReference>
<evidence type="ECO:0000313" key="3">
    <source>
        <dbReference type="Proteomes" id="UP001499959"/>
    </source>
</evidence>
<name>A0ABP9BU61_9GAMM</name>
<protein>
    <recommendedName>
        <fullName evidence="4">DUF946 domain-containing protein</fullName>
    </recommendedName>
</protein>